<reference evidence="1 2" key="1">
    <citation type="submission" date="2020-05" db="EMBL/GenBank/DDBJ databases">
        <title>Hymenobacter terrestris sp. nov. and Hymenobacter lapidiphilus sp. nov., isolated from regoliths in Antarctica.</title>
        <authorList>
            <person name="Sedlacek I."/>
            <person name="Pantucek R."/>
            <person name="Zeman M."/>
            <person name="Holochova P."/>
            <person name="Kralova S."/>
            <person name="Stankova E."/>
            <person name="Sedo O."/>
            <person name="Micenkova L."/>
            <person name="Svec P."/>
            <person name="Gupta V."/>
            <person name="Sood U."/>
            <person name="Korpole U.S."/>
            <person name="Lal R."/>
        </authorList>
    </citation>
    <scope>NUCLEOTIDE SEQUENCE [LARGE SCALE GENOMIC DNA]</scope>
    <source>
        <strain evidence="1 2">P5342</strain>
    </source>
</reference>
<proteinExistence type="predicted"/>
<sequence>MEGKTATRNARAYTFTFDSEEEKAAYQAHAKRRGLTLAGLIKSLLAADRAALPAPAAPSAT</sequence>
<evidence type="ECO:0008006" key="3">
    <source>
        <dbReference type="Google" id="ProtNLM"/>
    </source>
</evidence>
<keyword evidence="2" id="KW-1185">Reference proteome</keyword>
<dbReference type="RefSeq" id="WP_176910287.1">
    <property type="nucleotide sequence ID" value="NZ_JABKAU010000075.1"/>
</dbReference>
<dbReference type="AlphaFoldDB" id="A0A7Y7U749"/>
<dbReference type="Proteomes" id="UP000565521">
    <property type="component" value="Unassembled WGS sequence"/>
</dbReference>
<evidence type="ECO:0000313" key="2">
    <source>
        <dbReference type="Proteomes" id="UP000565521"/>
    </source>
</evidence>
<evidence type="ECO:0000313" key="1">
    <source>
        <dbReference type="EMBL" id="NVO33481.1"/>
    </source>
</evidence>
<dbReference type="EMBL" id="JABKAU010000075">
    <property type="protein sequence ID" value="NVO33481.1"/>
    <property type="molecule type" value="Genomic_DNA"/>
</dbReference>
<comment type="caution">
    <text evidence="1">The sequence shown here is derived from an EMBL/GenBank/DDBJ whole genome shotgun (WGS) entry which is preliminary data.</text>
</comment>
<name>A0A7Y7U749_9BACT</name>
<accession>A0A7Y7U749</accession>
<gene>
    <name evidence="1" type="ORF">HW554_19955</name>
</gene>
<organism evidence="1 2">
    <name type="scientific">Hymenobacter lapidiphilus</name>
    <dbReference type="NCBI Taxonomy" id="2608003"/>
    <lineage>
        <taxon>Bacteria</taxon>
        <taxon>Pseudomonadati</taxon>
        <taxon>Bacteroidota</taxon>
        <taxon>Cytophagia</taxon>
        <taxon>Cytophagales</taxon>
        <taxon>Hymenobacteraceae</taxon>
        <taxon>Hymenobacter</taxon>
    </lineage>
</organism>
<protein>
    <recommendedName>
        <fullName evidence="3">Ribbon-helix-helix protein, CopG family</fullName>
    </recommendedName>
</protein>